<dbReference type="InterPro" id="IPR027417">
    <property type="entry name" value="P-loop_NTPase"/>
</dbReference>
<comment type="caution">
    <text evidence="13">The sequence shown here is derived from an EMBL/GenBank/DDBJ whole genome shotgun (WGS) entry which is preliminary data.</text>
</comment>
<evidence type="ECO:0000313" key="13">
    <source>
        <dbReference type="EMBL" id="KAG7571263.1"/>
    </source>
</evidence>
<dbReference type="InterPro" id="IPR001650">
    <property type="entry name" value="Helicase_C-like"/>
</dbReference>
<feature type="compositionally biased region" description="Basic and acidic residues" evidence="10">
    <location>
        <begin position="385"/>
        <end position="406"/>
    </location>
</feature>
<dbReference type="SUPFAM" id="SSF52540">
    <property type="entry name" value="P-loop containing nucleoside triphosphate hydrolases"/>
    <property type="match status" value="2"/>
</dbReference>
<evidence type="ECO:0000313" key="14">
    <source>
        <dbReference type="Proteomes" id="UP000812966"/>
    </source>
</evidence>
<dbReference type="CDD" id="cd17961">
    <property type="entry name" value="DEADc_DDX56"/>
    <property type="match status" value="1"/>
</dbReference>
<dbReference type="InterPro" id="IPR011545">
    <property type="entry name" value="DEAD/DEAH_box_helicase_dom"/>
</dbReference>
<dbReference type="PANTHER" id="PTHR47959:SF21">
    <property type="entry name" value="DEAD-BOX HELICASE 56"/>
    <property type="match status" value="1"/>
</dbReference>
<dbReference type="InterPro" id="IPR050079">
    <property type="entry name" value="DEAD_box_RNA_helicase"/>
</dbReference>
<dbReference type="EC" id="3.6.4.13" evidence="2"/>
<dbReference type="PANTHER" id="PTHR47959">
    <property type="entry name" value="ATP-DEPENDENT RNA HELICASE RHLE-RELATED"/>
    <property type="match status" value="1"/>
</dbReference>
<dbReference type="GO" id="GO:0005829">
    <property type="term" value="C:cytosol"/>
    <property type="evidence" value="ECO:0007669"/>
    <property type="project" value="TreeGrafter"/>
</dbReference>
<evidence type="ECO:0000256" key="5">
    <source>
        <dbReference type="ARBA" id="ARBA00022806"/>
    </source>
</evidence>
<evidence type="ECO:0000256" key="6">
    <source>
        <dbReference type="ARBA" id="ARBA00022840"/>
    </source>
</evidence>
<comment type="function">
    <text evidence="1">ATP-binding RNA helicase involved in the biogenesis of 60S ribosomal subunits and is required for the normal formation of 25S and 5.8S rRNAs.</text>
</comment>
<protein>
    <recommendedName>
        <fullName evidence="2">RNA helicase</fullName>
        <ecNumber evidence="2">3.6.4.13</ecNumber>
    </recommendedName>
</protein>
<dbReference type="GO" id="GO:0003723">
    <property type="term" value="F:RNA binding"/>
    <property type="evidence" value="ECO:0007669"/>
    <property type="project" value="UniProtKB-KW"/>
</dbReference>
<evidence type="ECO:0000256" key="4">
    <source>
        <dbReference type="ARBA" id="ARBA00022801"/>
    </source>
</evidence>
<feature type="domain" description="Helicase C-terminal" evidence="12">
    <location>
        <begin position="324"/>
        <end position="489"/>
    </location>
</feature>
<dbReference type="GO" id="GO:0005524">
    <property type="term" value="F:ATP binding"/>
    <property type="evidence" value="ECO:0007669"/>
    <property type="project" value="UniProtKB-KW"/>
</dbReference>
<reference evidence="13" key="1">
    <citation type="submission" date="2020-04" db="EMBL/GenBank/DDBJ databases">
        <title>Analysis of mating type loci in Filobasidium floriforme.</title>
        <authorList>
            <person name="Nowrousian M."/>
        </authorList>
    </citation>
    <scope>NUCLEOTIDE SEQUENCE</scope>
    <source>
        <strain evidence="13">CBS 6242</strain>
    </source>
</reference>
<feature type="compositionally biased region" description="Gly residues" evidence="10">
    <location>
        <begin position="601"/>
        <end position="624"/>
    </location>
</feature>
<dbReference type="PROSITE" id="PS51194">
    <property type="entry name" value="HELICASE_CTER"/>
    <property type="match status" value="1"/>
</dbReference>
<keyword evidence="14" id="KW-1185">Reference proteome</keyword>
<proteinExistence type="inferred from homology"/>
<evidence type="ECO:0000256" key="10">
    <source>
        <dbReference type="SAM" id="MobiDB-lite"/>
    </source>
</evidence>
<accession>A0A8K0JVQ5</accession>
<evidence type="ECO:0000259" key="12">
    <source>
        <dbReference type="PROSITE" id="PS51194"/>
    </source>
</evidence>
<evidence type="ECO:0000256" key="9">
    <source>
        <dbReference type="ARBA" id="ARBA00047984"/>
    </source>
</evidence>
<dbReference type="Proteomes" id="UP000812966">
    <property type="component" value="Unassembled WGS sequence"/>
</dbReference>
<dbReference type="GO" id="GO:0003724">
    <property type="term" value="F:RNA helicase activity"/>
    <property type="evidence" value="ECO:0007669"/>
    <property type="project" value="UniProtKB-EC"/>
</dbReference>
<feature type="compositionally biased region" description="Acidic residues" evidence="10">
    <location>
        <begin position="355"/>
        <end position="375"/>
    </location>
</feature>
<keyword evidence="4" id="KW-0378">Hydrolase</keyword>
<evidence type="ECO:0000256" key="1">
    <source>
        <dbReference type="ARBA" id="ARBA00003706"/>
    </source>
</evidence>
<dbReference type="GO" id="GO:0016787">
    <property type="term" value="F:hydrolase activity"/>
    <property type="evidence" value="ECO:0007669"/>
    <property type="project" value="UniProtKB-KW"/>
</dbReference>
<dbReference type="PROSITE" id="PS51192">
    <property type="entry name" value="HELICASE_ATP_BIND_1"/>
    <property type="match status" value="1"/>
</dbReference>
<dbReference type="SMART" id="SM00487">
    <property type="entry name" value="DEXDc"/>
    <property type="match status" value="1"/>
</dbReference>
<name>A0A8K0JVQ5_9TREE</name>
<dbReference type="Gene3D" id="3.40.50.300">
    <property type="entry name" value="P-loop containing nucleotide triphosphate hydrolases"/>
    <property type="match status" value="2"/>
</dbReference>
<comment type="catalytic activity">
    <reaction evidence="9">
        <text>ATP + H2O = ADP + phosphate + H(+)</text>
        <dbReference type="Rhea" id="RHEA:13065"/>
        <dbReference type="ChEBI" id="CHEBI:15377"/>
        <dbReference type="ChEBI" id="CHEBI:15378"/>
        <dbReference type="ChEBI" id="CHEBI:30616"/>
        <dbReference type="ChEBI" id="CHEBI:43474"/>
        <dbReference type="ChEBI" id="CHEBI:456216"/>
        <dbReference type="EC" id="3.6.4.13"/>
    </reaction>
</comment>
<comment type="similarity">
    <text evidence="8">Belongs to the DEAD box helicase family. DDX56/DBP9 subfamily.</text>
</comment>
<dbReference type="Pfam" id="PF00271">
    <property type="entry name" value="Helicase_C"/>
    <property type="match status" value="2"/>
</dbReference>
<keyword evidence="3" id="KW-0547">Nucleotide-binding</keyword>
<dbReference type="Pfam" id="PF00270">
    <property type="entry name" value="DEAD"/>
    <property type="match status" value="1"/>
</dbReference>
<evidence type="ECO:0000256" key="7">
    <source>
        <dbReference type="ARBA" id="ARBA00022884"/>
    </source>
</evidence>
<dbReference type="CDD" id="cd18787">
    <property type="entry name" value="SF2_C_DEAD"/>
    <property type="match status" value="1"/>
</dbReference>
<sequence>MDNSLLESSLTFSDEPFASLLDARILRSLADLSFTHPTLVQAQAIPLVLQGKDVLAKARTGSGKTAAYGLPAIQKVLLAKADGNAAPGIRALILVPTRELAQQVTLFIKSAITYCEGIVSVMNVASGKSSLALNEIPDILVATPSKCLALLQAKTISLPSLSLLIIDEADLILSYGHSADVQRLLDPSQGYVPRVGVQGVLMSATMTNDVQALKGLALRSPAVLTLSEPSSSSSLTQYSTHTTEMDKFLVLYVLLKLKLVKGKSLIFVNTVERGYRIRLFLEQFGIKACVLNAEMPLNSRYHVVEEFNRGAYDYIIATDEADMSIADEVKEEETDKKEEEKEELIPSGIPTQVEGEGEDPTEDPEQETPMEEDAAESSKTAGKRKATDQPATEKSRSNKKGRKEDKAYGVSRGIDFVAVACVINFDLPSTTSAYTHRVGRTARAGQTGLALSLVVPKKGMSKDKQIHLESAKQDEKVFQKIKEHVKDDMGADIKEWDFGGRKKEIEGFRYRMEDALKAVTAKRVQEARREELRRELLNSEKLKAHFAANPLDFSYLRHDAPLNPARVQPHMKHVPNYLMPKIAKVPINEEVEGHVPFARGQRGGRGGARGGRGGGGARGGARGGRGGRKSNPLKNF</sequence>
<keyword evidence="7" id="KW-0694">RNA-binding</keyword>
<dbReference type="InterPro" id="IPR014001">
    <property type="entry name" value="Helicase_ATP-bd"/>
</dbReference>
<keyword evidence="5" id="KW-0347">Helicase</keyword>
<evidence type="ECO:0000259" key="11">
    <source>
        <dbReference type="PROSITE" id="PS51192"/>
    </source>
</evidence>
<dbReference type="OrthoDB" id="1191041at2759"/>
<evidence type="ECO:0000256" key="2">
    <source>
        <dbReference type="ARBA" id="ARBA00012552"/>
    </source>
</evidence>
<feature type="region of interest" description="Disordered" evidence="10">
    <location>
        <begin position="329"/>
        <end position="406"/>
    </location>
</feature>
<dbReference type="AlphaFoldDB" id="A0A8K0JVQ5"/>
<evidence type="ECO:0000256" key="8">
    <source>
        <dbReference type="ARBA" id="ARBA00038041"/>
    </source>
</evidence>
<feature type="domain" description="Helicase ATP-binding" evidence="11">
    <location>
        <begin position="45"/>
        <end position="224"/>
    </location>
</feature>
<dbReference type="SMART" id="SM00490">
    <property type="entry name" value="HELICc"/>
    <property type="match status" value="1"/>
</dbReference>
<gene>
    <name evidence="13" type="ORF">FFLO_00775</name>
</gene>
<feature type="region of interest" description="Disordered" evidence="10">
    <location>
        <begin position="597"/>
        <end position="636"/>
    </location>
</feature>
<organism evidence="13 14">
    <name type="scientific">Filobasidium floriforme</name>
    <dbReference type="NCBI Taxonomy" id="5210"/>
    <lineage>
        <taxon>Eukaryota</taxon>
        <taxon>Fungi</taxon>
        <taxon>Dikarya</taxon>
        <taxon>Basidiomycota</taxon>
        <taxon>Agaricomycotina</taxon>
        <taxon>Tremellomycetes</taxon>
        <taxon>Filobasidiales</taxon>
        <taxon>Filobasidiaceae</taxon>
        <taxon>Filobasidium</taxon>
    </lineage>
</organism>
<evidence type="ECO:0000256" key="3">
    <source>
        <dbReference type="ARBA" id="ARBA00022741"/>
    </source>
</evidence>
<keyword evidence="6" id="KW-0067">ATP-binding</keyword>
<dbReference type="EMBL" id="JABELV010000009">
    <property type="protein sequence ID" value="KAG7571263.1"/>
    <property type="molecule type" value="Genomic_DNA"/>
</dbReference>